<dbReference type="STRING" id="1198029.A0A1U7LQ48"/>
<dbReference type="GO" id="GO:0006338">
    <property type="term" value="P:chromatin remodeling"/>
    <property type="evidence" value="ECO:0007669"/>
    <property type="project" value="InterPro"/>
</dbReference>
<dbReference type="EMBL" id="LXFE01000688">
    <property type="protein sequence ID" value="OLL24672.1"/>
    <property type="molecule type" value="Genomic_DNA"/>
</dbReference>
<feature type="non-terminal residue" evidence="4">
    <location>
        <position position="1"/>
    </location>
</feature>
<dbReference type="Pfam" id="PF20497">
    <property type="entry name" value="SWI-SNF_Ssr4_C"/>
    <property type="match status" value="1"/>
</dbReference>
<reference evidence="4 5" key="1">
    <citation type="submission" date="2016-04" db="EMBL/GenBank/DDBJ databases">
        <title>Evolutionary innovation and constraint leading to complex multicellularity in the Ascomycota.</title>
        <authorList>
            <person name="Cisse O."/>
            <person name="Nguyen A."/>
            <person name="Hewitt D.A."/>
            <person name="Jedd G."/>
            <person name="Stajich J.E."/>
        </authorList>
    </citation>
    <scope>NUCLEOTIDE SEQUENCE [LARGE SCALE GENOMIC DNA]</scope>
    <source>
        <strain evidence="4 5">DAH-3</strain>
    </source>
</reference>
<accession>A0A1U7LQ48</accession>
<gene>
    <name evidence="4" type="ORF">NEOLI_003773</name>
</gene>
<evidence type="ECO:0000259" key="3">
    <source>
        <dbReference type="Pfam" id="PF20497"/>
    </source>
</evidence>
<dbReference type="OMA" id="NICCSWR"/>
<dbReference type="InterPro" id="IPR013859">
    <property type="entry name" value="Ssr4_N"/>
</dbReference>
<protein>
    <submittedName>
        <fullName evidence="4">SWI/SNF and RSC complexes subunit ssr4</fullName>
    </submittedName>
</protein>
<name>A0A1U7LQ48_NEOID</name>
<evidence type="ECO:0000313" key="5">
    <source>
        <dbReference type="Proteomes" id="UP000186594"/>
    </source>
</evidence>
<evidence type="ECO:0000259" key="2">
    <source>
        <dbReference type="Pfam" id="PF08549"/>
    </source>
</evidence>
<dbReference type="Proteomes" id="UP000186594">
    <property type="component" value="Unassembled WGS sequence"/>
</dbReference>
<feature type="domain" description="SWI/SNF and RSC complexes subunit Ssr4 N-terminal" evidence="2">
    <location>
        <begin position="51"/>
        <end position="183"/>
    </location>
</feature>
<dbReference type="AlphaFoldDB" id="A0A1U7LQ48"/>
<comment type="caution">
    <text evidence="4">The sequence shown here is derived from an EMBL/GenBank/DDBJ whole genome shotgun (WGS) entry which is preliminary data.</text>
</comment>
<dbReference type="Pfam" id="PF08549">
    <property type="entry name" value="SWI-SNF_Ssr4_N"/>
    <property type="match status" value="1"/>
</dbReference>
<feature type="domain" description="SWI/SNF and RSC complexes subunit Ssr4 C-terminal" evidence="3">
    <location>
        <begin position="274"/>
        <end position="319"/>
    </location>
</feature>
<sequence length="417" mass="47992">SNSNICCSWRNKITRLYQATGQKSKPTNKSSSIHNLTMMPLQHTMMDLWAKSTAAWPIYNNLSLDTIADMLQKAPQLCQQHPFVWSYIDKPTDGQLFLVFIPPQMVATPPGDGFQYMDPEKRMVFELGNRAIEVFEHKCGFIPGQEQFTSRVRRRFHLVRGGNEQLWFLYYLRSEQHERVPVNPALAIPQPARRYPLPPISQKELWLFGPPQTQSTGQWQVRPPPTQATTPTHHMGMLPASVMQGLPSQGSHLATASVNVQQPQIAQKRQKTEQDDDLEFMSVRDIAKTRYMRHHDWMEEVLGSIYSTKDITPSKLEFGGLTTEQYEDKIVRLITSAYSNQNVQKSIEDDCKKMEAEHAEKLEKFQNNSSVWKLAERELEQCKTLEEIEAVEQRTTEKTKTRAVSRPRVRKVPVPAV</sequence>
<feature type="region of interest" description="Disordered" evidence="1">
    <location>
        <begin position="394"/>
        <end position="417"/>
    </location>
</feature>
<keyword evidence="5" id="KW-1185">Reference proteome</keyword>
<organism evidence="4 5">
    <name type="scientific">Neolecta irregularis (strain DAH-3)</name>
    <dbReference type="NCBI Taxonomy" id="1198029"/>
    <lineage>
        <taxon>Eukaryota</taxon>
        <taxon>Fungi</taxon>
        <taxon>Dikarya</taxon>
        <taxon>Ascomycota</taxon>
        <taxon>Taphrinomycotina</taxon>
        <taxon>Neolectales</taxon>
        <taxon>Neolectaceae</taxon>
        <taxon>Neolecta</taxon>
    </lineage>
</organism>
<evidence type="ECO:0000256" key="1">
    <source>
        <dbReference type="SAM" id="MobiDB-lite"/>
    </source>
</evidence>
<dbReference type="OrthoDB" id="5321006at2759"/>
<proteinExistence type="predicted"/>
<feature type="compositionally biased region" description="Basic residues" evidence="1">
    <location>
        <begin position="401"/>
        <end position="411"/>
    </location>
</feature>
<dbReference type="InterPro" id="IPR046464">
    <property type="entry name" value="SWI-SNF_Ssr4_C"/>
</dbReference>
<evidence type="ECO:0000313" key="4">
    <source>
        <dbReference type="EMBL" id="OLL24672.1"/>
    </source>
</evidence>